<reference evidence="12 13" key="1">
    <citation type="submission" date="2016-10" db="EMBL/GenBank/DDBJ databases">
        <authorList>
            <person name="de Groot N.N."/>
        </authorList>
    </citation>
    <scope>NUCLEOTIDE SEQUENCE [LARGE SCALE GENOMIC DNA]</scope>
    <source>
        <strain evidence="12 13">DSM 12992</strain>
    </source>
</reference>
<evidence type="ECO:0000313" key="13">
    <source>
        <dbReference type="Proteomes" id="UP000199263"/>
    </source>
</evidence>
<dbReference type="STRING" id="119641.SAMN05421842_12135"/>
<dbReference type="SUPFAM" id="SSF51905">
    <property type="entry name" value="FAD/NAD(P)-binding domain"/>
    <property type="match status" value="1"/>
</dbReference>
<dbReference type="InterPro" id="IPR036188">
    <property type="entry name" value="FAD/NAD-bd_sf"/>
</dbReference>
<dbReference type="PANTHER" id="PTHR42917:SF2">
    <property type="entry name" value="2,4-DIENOYL-COA REDUCTASE [(2E)-ENOYL-COA-PRODUCING]"/>
    <property type="match status" value="1"/>
</dbReference>
<organism evidence="12 13">
    <name type="scientific">Clostridium uliginosum</name>
    <dbReference type="NCBI Taxonomy" id="119641"/>
    <lineage>
        <taxon>Bacteria</taxon>
        <taxon>Bacillati</taxon>
        <taxon>Bacillota</taxon>
        <taxon>Clostridia</taxon>
        <taxon>Eubacteriales</taxon>
        <taxon>Clostridiaceae</taxon>
        <taxon>Clostridium</taxon>
    </lineage>
</organism>
<dbReference type="RefSeq" id="WP_090092561.1">
    <property type="nucleotide sequence ID" value="NZ_FOMG01000021.1"/>
</dbReference>
<feature type="domain" description="FAD/NAD(P)-binding" evidence="11">
    <location>
        <begin position="404"/>
        <end position="634"/>
    </location>
</feature>
<proteinExistence type="inferred from homology"/>
<dbReference type="InterPro" id="IPR051793">
    <property type="entry name" value="NADH:flavin_oxidoreductase"/>
</dbReference>
<evidence type="ECO:0000256" key="9">
    <source>
        <dbReference type="ARBA" id="ARBA00023014"/>
    </source>
</evidence>
<sequence length="667" mass="73677">MEKKNIFKPIKIGKVEVKNRIAMAPMGTVGLVTPDGCFSQRAIDYYVERAKGGTGLIITGIVKAENEIEKLKMPIFPCATTNPIHFAQVATELTERVHAYGSKIFLQVTMGLGRSANPKIVDGQPVAPSAIPNYWDPSVTCRELTTNEVETIIKKFGDTAEIAVESGFDGIEVHAVHEGYLLDQFTISLFNRRTDKFGGNSKERLTLPIEILKEIKNRVGQDFPVGVRYSIKSFIKDWCQGGLPEEEFKELGRDLEEGLESAKILEEAGYDEFNADGGTYDAWYWAHPPVYQKHGCYLSLTEKLKKVVKVPVLVAGRMEIPELAEKALEENKADMVELGRELLADPYWPKKVLAGQNERIRPCIGCQVACLGRIFAGKSISCAVNPSTGHEEQYALKPALKTKNVMVVGGGIAGMEAARVAAIRGHKVTIYEKTDKLGGHIIAGGVPDFKEDDRRLLDWYKNELKELNVDIKFGVEVTEELIDKEKPEVIIAATGSTSIVLNVEGVDRDNVATATEVLLGEKSVKNNKVTVIGGGLVGCETALWLAKQGKEVTILESLEDLMIAGNPVPHANRIMLIDLLKMHKVKVLTNKYVYEIKEKSIVVADNKHKKSEVDAENVVLAVGYASDTKLYDKLRDKVPELYLIGDARKAANILNAVWDAYEVARNI</sequence>
<evidence type="ECO:0000256" key="3">
    <source>
        <dbReference type="ARBA" id="ARBA00011048"/>
    </source>
</evidence>
<evidence type="ECO:0000256" key="2">
    <source>
        <dbReference type="ARBA" id="ARBA00001966"/>
    </source>
</evidence>
<evidence type="ECO:0000259" key="10">
    <source>
        <dbReference type="Pfam" id="PF00724"/>
    </source>
</evidence>
<dbReference type="PANTHER" id="PTHR42917">
    <property type="entry name" value="2,4-DIENOYL-COA REDUCTASE"/>
    <property type="match status" value="1"/>
</dbReference>
<keyword evidence="4" id="KW-0285">Flavoprotein</keyword>
<dbReference type="PRINTS" id="PR00469">
    <property type="entry name" value="PNDRDTASEII"/>
</dbReference>
<keyword evidence="9" id="KW-0411">Iron-sulfur</keyword>
<dbReference type="InterPro" id="IPR001155">
    <property type="entry name" value="OxRdtase_FMN_N"/>
</dbReference>
<dbReference type="OrthoDB" id="9772736at2"/>
<keyword evidence="6" id="KW-0479">Metal-binding</keyword>
<gene>
    <name evidence="12" type="ORF">SAMN05421842_12135</name>
</gene>
<dbReference type="PRINTS" id="PR00368">
    <property type="entry name" value="FADPNR"/>
</dbReference>
<evidence type="ECO:0000256" key="7">
    <source>
        <dbReference type="ARBA" id="ARBA00023002"/>
    </source>
</evidence>
<feature type="domain" description="NADH:flavin oxidoreductase/NADH oxidase N-terminal" evidence="10">
    <location>
        <begin position="6"/>
        <end position="356"/>
    </location>
</feature>
<comment type="similarity">
    <text evidence="3">In the N-terminal section; belongs to the NADH:flavin oxidoreductase/NADH oxidase family.</text>
</comment>
<keyword evidence="7" id="KW-0560">Oxidoreductase</keyword>
<evidence type="ECO:0000256" key="4">
    <source>
        <dbReference type="ARBA" id="ARBA00022630"/>
    </source>
</evidence>
<evidence type="ECO:0000256" key="6">
    <source>
        <dbReference type="ARBA" id="ARBA00022723"/>
    </source>
</evidence>
<accession>A0A1I1PW51</accession>
<evidence type="ECO:0000256" key="1">
    <source>
        <dbReference type="ARBA" id="ARBA00001917"/>
    </source>
</evidence>
<keyword evidence="8" id="KW-0408">Iron</keyword>
<dbReference type="Pfam" id="PF07992">
    <property type="entry name" value="Pyr_redox_2"/>
    <property type="match status" value="1"/>
</dbReference>
<dbReference type="GO" id="GO:0016491">
    <property type="term" value="F:oxidoreductase activity"/>
    <property type="evidence" value="ECO:0007669"/>
    <property type="project" value="UniProtKB-KW"/>
</dbReference>
<dbReference type="Gene3D" id="3.20.20.70">
    <property type="entry name" value="Aldolase class I"/>
    <property type="match status" value="1"/>
</dbReference>
<evidence type="ECO:0000313" key="12">
    <source>
        <dbReference type="EMBL" id="SFD14141.1"/>
    </source>
</evidence>
<dbReference type="GO" id="GO:0046872">
    <property type="term" value="F:metal ion binding"/>
    <property type="evidence" value="ECO:0007669"/>
    <property type="project" value="UniProtKB-KW"/>
</dbReference>
<keyword evidence="13" id="KW-1185">Reference proteome</keyword>
<dbReference type="AlphaFoldDB" id="A0A1I1PW51"/>
<dbReference type="Gene3D" id="3.40.50.720">
    <property type="entry name" value="NAD(P)-binding Rossmann-like Domain"/>
    <property type="match status" value="1"/>
</dbReference>
<comment type="cofactor">
    <cofactor evidence="2">
        <name>[4Fe-4S] cluster</name>
        <dbReference type="ChEBI" id="CHEBI:49883"/>
    </cofactor>
</comment>
<dbReference type="GO" id="GO:0051536">
    <property type="term" value="F:iron-sulfur cluster binding"/>
    <property type="evidence" value="ECO:0007669"/>
    <property type="project" value="UniProtKB-KW"/>
</dbReference>
<name>A0A1I1PW51_9CLOT</name>
<evidence type="ECO:0000259" key="11">
    <source>
        <dbReference type="Pfam" id="PF07992"/>
    </source>
</evidence>
<dbReference type="SUPFAM" id="SSF51395">
    <property type="entry name" value="FMN-linked oxidoreductases"/>
    <property type="match status" value="1"/>
</dbReference>
<evidence type="ECO:0000256" key="8">
    <source>
        <dbReference type="ARBA" id="ARBA00023004"/>
    </source>
</evidence>
<keyword evidence="5" id="KW-0288">FMN</keyword>
<dbReference type="InterPro" id="IPR023753">
    <property type="entry name" value="FAD/NAD-binding_dom"/>
</dbReference>
<comment type="cofactor">
    <cofactor evidence="1">
        <name>FMN</name>
        <dbReference type="ChEBI" id="CHEBI:58210"/>
    </cofactor>
</comment>
<dbReference type="GO" id="GO:0010181">
    <property type="term" value="F:FMN binding"/>
    <property type="evidence" value="ECO:0007669"/>
    <property type="project" value="InterPro"/>
</dbReference>
<dbReference type="Proteomes" id="UP000199263">
    <property type="component" value="Unassembled WGS sequence"/>
</dbReference>
<dbReference type="Pfam" id="PF00724">
    <property type="entry name" value="Oxidored_FMN"/>
    <property type="match status" value="1"/>
</dbReference>
<dbReference type="Gene3D" id="3.50.50.60">
    <property type="entry name" value="FAD/NAD(P)-binding domain"/>
    <property type="match status" value="1"/>
</dbReference>
<evidence type="ECO:0000256" key="5">
    <source>
        <dbReference type="ARBA" id="ARBA00022643"/>
    </source>
</evidence>
<protein>
    <submittedName>
        <fullName evidence="12">2-enoate reductase</fullName>
    </submittedName>
</protein>
<dbReference type="EMBL" id="FOMG01000021">
    <property type="protein sequence ID" value="SFD14141.1"/>
    <property type="molecule type" value="Genomic_DNA"/>
</dbReference>
<dbReference type="InterPro" id="IPR013785">
    <property type="entry name" value="Aldolase_TIM"/>
</dbReference>